<keyword evidence="1 4" id="KW-0227">DNA damage</keyword>
<evidence type="ECO:0000256" key="3">
    <source>
        <dbReference type="ARBA" id="ARBA00023204"/>
    </source>
</evidence>
<dbReference type="SUPFAM" id="SSF50249">
    <property type="entry name" value="Nucleic acid-binding proteins"/>
    <property type="match status" value="1"/>
</dbReference>
<dbReference type="SUPFAM" id="SSF57863">
    <property type="entry name" value="ArfGap/RecO-like zinc finger"/>
    <property type="match status" value="1"/>
</dbReference>
<evidence type="ECO:0000313" key="6">
    <source>
        <dbReference type="EMBL" id="SFQ28257.1"/>
    </source>
</evidence>
<dbReference type="GO" id="GO:0006302">
    <property type="term" value="P:double-strand break repair"/>
    <property type="evidence" value="ECO:0007669"/>
    <property type="project" value="TreeGrafter"/>
</dbReference>
<dbReference type="PANTHER" id="PTHR33991">
    <property type="entry name" value="DNA REPAIR PROTEIN RECO"/>
    <property type="match status" value="1"/>
</dbReference>
<dbReference type="InterPro" id="IPR012340">
    <property type="entry name" value="NA-bd_OB-fold"/>
</dbReference>
<dbReference type="EMBL" id="FOXQ01000008">
    <property type="protein sequence ID" value="SFQ28257.1"/>
    <property type="molecule type" value="Genomic_DNA"/>
</dbReference>
<name>A0A1I5X9E0_9BACT</name>
<evidence type="ECO:0000256" key="4">
    <source>
        <dbReference type="HAMAP-Rule" id="MF_00201"/>
    </source>
</evidence>
<proteinExistence type="inferred from homology"/>
<evidence type="ECO:0000256" key="1">
    <source>
        <dbReference type="ARBA" id="ARBA00022763"/>
    </source>
</evidence>
<reference evidence="6 7" key="1">
    <citation type="submission" date="2016-10" db="EMBL/GenBank/DDBJ databases">
        <authorList>
            <person name="de Groot N.N."/>
        </authorList>
    </citation>
    <scope>NUCLEOTIDE SEQUENCE [LARGE SCALE GENOMIC DNA]</scope>
    <source>
        <strain evidence="6 7">DSM 28286</strain>
    </source>
</reference>
<organism evidence="6 7">
    <name type="scientific">Parafilimonas terrae</name>
    <dbReference type="NCBI Taxonomy" id="1465490"/>
    <lineage>
        <taxon>Bacteria</taxon>
        <taxon>Pseudomonadati</taxon>
        <taxon>Bacteroidota</taxon>
        <taxon>Chitinophagia</taxon>
        <taxon>Chitinophagales</taxon>
        <taxon>Chitinophagaceae</taxon>
        <taxon>Parafilimonas</taxon>
    </lineage>
</organism>
<sequence>MTHKTKGIVIKTINYGETSIITAVYTELFGLQSYIVKGVRQATKKSAGKQMYFQPSAILEMEVYHNELKNLQFIKEYKWGYLYGKVLFDVVRTAIAQFMIELFQHAVKQPEANPELFYLLEGSLLEADKGGNAAVANLPLYFMLHLATESGFELHGNFSRQTPVLDLKEGAYTGLEPIHPDYISGPLAEAISQIQRIQLYNELENIKLNRQSRRQLLESLLVYLSYHLTGFQKPKSLPVLQELLD</sequence>
<dbReference type="GO" id="GO:0006310">
    <property type="term" value="P:DNA recombination"/>
    <property type="evidence" value="ECO:0007669"/>
    <property type="project" value="UniProtKB-UniRule"/>
</dbReference>
<dbReference type="RefSeq" id="WP_090659236.1">
    <property type="nucleotide sequence ID" value="NZ_FOXQ01000008.1"/>
</dbReference>
<dbReference type="PANTHER" id="PTHR33991:SF1">
    <property type="entry name" value="DNA REPAIR PROTEIN RECO"/>
    <property type="match status" value="1"/>
</dbReference>
<gene>
    <name evidence="4" type="primary">recO</name>
    <name evidence="6" type="ORF">SAMN05444277_10811</name>
</gene>
<dbReference type="InterPro" id="IPR022572">
    <property type="entry name" value="DNA_rep/recomb_RecO_N"/>
</dbReference>
<protein>
    <recommendedName>
        <fullName evidence="4">DNA repair protein RecO</fullName>
    </recommendedName>
    <alternativeName>
        <fullName evidence="4">Recombination protein O</fullName>
    </alternativeName>
</protein>
<comment type="similarity">
    <text evidence="4">Belongs to the RecO family.</text>
</comment>
<keyword evidence="2 4" id="KW-0233">DNA recombination</keyword>
<dbReference type="Pfam" id="PF11967">
    <property type="entry name" value="RecO_N"/>
    <property type="match status" value="1"/>
</dbReference>
<dbReference type="NCBIfam" id="TIGR00613">
    <property type="entry name" value="reco"/>
    <property type="match status" value="1"/>
</dbReference>
<dbReference type="HAMAP" id="MF_00201">
    <property type="entry name" value="RecO"/>
    <property type="match status" value="1"/>
</dbReference>
<evidence type="ECO:0000256" key="2">
    <source>
        <dbReference type="ARBA" id="ARBA00023172"/>
    </source>
</evidence>
<dbReference type="GO" id="GO:0043590">
    <property type="term" value="C:bacterial nucleoid"/>
    <property type="evidence" value="ECO:0007669"/>
    <property type="project" value="TreeGrafter"/>
</dbReference>
<dbReference type="Proteomes" id="UP000199031">
    <property type="component" value="Unassembled WGS sequence"/>
</dbReference>
<evidence type="ECO:0000259" key="5">
    <source>
        <dbReference type="Pfam" id="PF11967"/>
    </source>
</evidence>
<dbReference type="InterPro" id="IPR003717">
    <property type="entry name" value="RecO"/>
</dbReference>
<evidence type="ECO:0000313" key="7">
    <source>
        <dbReference type="Proteomes" id="UP000199031"/>
    </source>
</evidence>
<accession>A0A1I5X9E0</accession>
<dbReference type="InterPro" id="IPR037278">
    <property type="entry name" value="ARFGAP/RecO"/>
</dbReference>
<dbReference type="Gene3D" id="2.40.50.140">
    <property type="entry name" value="Nucleic acid-binding proteins"/>
    <property type="match status" value="1"/>
</dbReference>
<keyword evidence="3 4" id="KW-0234">DNA repair</keyword>
<comment type="function">
    <text evidence="4">Involved in DNA repair and RecF pathway recombination.</text>
</comment>
<feature type="domain" description="DNA replication/recombination mediator RecO N-terminal" evidence="5">
    <location>
        <begin position="1"/>
        <end position="79"/>
    </location>
</feature>
<dbReference type="STRING" id="1465490.SAMN05444277_10811"/>
<keyword evidence="7" id="KW-1185">Reference proteome</keyword>
<dbReference type="Pfam" id="PF02565">
    <property type="entry name" value="RecO_C"/>
    <property type="match status" value="1"/>
</dbReference>
<dbReference type="OrthoDB" id="9789152at2"/>
<dbReference type="AlphaFoldDB" id="A0A1I5X9E0"/>